<keyword evidence="2" id="KW-1185">Reference proteome</keyword>
<sequence length="79" mass="8975">MKTIKPCPECGGRRVQTITEIAGDDQWLNPPYIRIKQPERRSNWFKGKLRTSEVSTTTCLDCGYTAVFATNPENLTPDE</sequence>
<organism evidence="1 2">
    <name type="scientific">Ktedonobacter robiniae</name>
    <dbReference type="NCBI Taxonomy" id="2778365"/>
    <lineage>
        <taxon>Bacteria</taxon>
        <taxon>Bacillati</taxon>
        <taxon>Chloroflexota</taxon>
        <taxon>Ktedonobacteria</taxon>
        <taxon>Ktedonobacterales</taxon>
        <taxon>Ktedonobacteraceae</taxon>
        <taxon>Ktedonobacter</taxon>
    </lineage>
</organism>
<comment type="caution">
    <text evidence="1">The sequence shown here is derived from an EMBL/GenBank/DDBJ whole genome shotgun (WGS) entry which is preliminary data.</text>
</comment>
<accession>A0ABQ3UX21</accession>
<dbReference type="RefSeq" id="WP_201373659.1">
    <property type="nucleotide sequence ID" value="NZ_BNJG01000002.1"/>
</dbReference>
<gene>
    <name evidence="1" type="ORF">KSB_57150</name>
</gene>
<reference evidence="1 2" key="1">
    <citation type="journal article" date="2021" name="Int. J. Syst. Evol. Microbiol.">
        <title>Reticulibacter mediterranei gen. nov., sp. nov., within the new family Reticulibacteraceae fam. nov., and Ktedonospora formicarum gen. nov., sp. nov., Ktedonobacter robiniae sp. nov., Dictyobacter formicarum sp. nov. and Dictyobacter arantiisoli sp. nov., belonging to the class Ktedonobacteria.</title>
        <authorList>
            <person name="Yabe S."/>
            <person name="Zheng Y."/>
            <person name="Wang C.M."/>
            <person name="Sakai Y."/>
            <person name="Abe K."/>
            <person name="Yokota A."/>
            <person name="Donadio S."/>
            <person name="Cavaletti L."/>
            <person name="Monciardini P."/>
        </authorList>
    </citation>
    <scope>NUCLEOTIDE SEQUENCE [LARGE SCALE GENOMIC DNA]</scope>
    <source>
        <strain evidence="1 2">SOSP1-30</strain>
    </source>
</reference>
<evidence type="ECO:0000313" key="1">
    <source>
        <dbReference type="EMBL" id="GHO57240.1"/>
    </source>
</evidence>
<dbReference type="Proteomes" id="UP000654345">
    <property type="component" value="Unassembled WGS sequence"/>
</dbReference>
<name>A0ABQ3UX21_9CHLR</name>
<proteinExistence type="predicted"/>
<dbReference type="EMBL" id="BNJG01000002">
    <property type="protein sequence ID" value="GHO57240.1"/>
    <property type="molecule type" value="Genomic_DNA"/>
</dbReference>
<evidence type="ECO:0000313" key="2">
    <source>
        <dbReference type="Proteomes" id="UP000654345"/>
    </source>
</evidence>
<protein>
    <submittedName>
        <fullName evidence="1">Uncharacterized protein</fullName>
    </submittedName>
</protein>